<dbReference type="AlphaFoldDB" id="A0A150GNJ5"/>
<name>A0A150GNJ5_GONPE</name>
<feature type="transmembrane region" description="Helical" evidence="1">
    <location>
        <begin position="46"/>
        <end position="66"/>
    </location>
</feature>
<keyword evidence="1" id="KW-0472">Membrane</keyword>
<proteinExistence type="predicted"/>
<evidence type="ECO:0000313" key="2">
    <source>
        <dbReference type="EMBL" id="KXZ51302.1"/>
    </source>
</evidence>
<sequence length="69" mass="7880">MTLLMMTGMRGAMLYRIIQQSKSERLSQQQQQQQQASWEAQMASRCLITGVTLLVLGLALTGWAWLHRT</sequence>
<comment type="caution">
    <text evidence="2">The sequence shown here is derived from an EMBL/GenBank/DDBJ whole genome shotgun (WGS) entry which is preliminary data.</text>
</comment>
<dbReference type="EMBL" id="LSYV01000014">
    <property type="protein sequence ID" value="KXZ51302.1"/>
    <property type="molecule type" value="Genomic_DNA"/>
</dbReference>
<organism evidence="2 3">
    <name type="scientific">Gonium pectorale</name>
    <name type="common">Green alga</name>
    <dbReference type="NCBI Taxonomy" id="33097"/>
    <lineage>
        <taxon>Eukaryota</taxon>
        <taxon>Viridiplantae</taxon>
        <taxon>Chlorophyta</taxon>
        <taxon>core chlorophytes</taxon>
        <taxon>Chlorophyceae</taxon>
        <taxon>CS clade</taxon>
        <taxon>Chlamydomonadales</taxon>
        <taxon>Volvocaceae</taxon>
        <taxon>Gonium</taxon>
    </lineage>
</organism>
<keyword evidence="1" id="KW-0812">Transmembrane</keyword>
<evidence type="ECO:0000256" key="1">
    <source>
        <dbReference type="SAM" id="Phobius"/>
    </source>
</evidence>
<protein>
    <submittedName>
        <fullName evidence="2">Uncharacterized protein</fullName>
    </submittedName>
</protein>
<accession>A0A150GNJ5</accession>
<reference evidence="3" key="1">
    <citation type="journal article" date="2016" name="Nat. Commun.">
        <title>The Gonium pectorale genome demonstrates co-option of cell cycle regulation during the evolution of multicellularity.</title>
        <authorList>
            <person name="Hanschen E.R."/>
            <person name="Marriage T.N."/>
            <person name="Ferris P.J."/>
            <person name="Hamaji T."/>
            <person name="Toyoda A."/>
            <person name="Fujiyama A."/>
            <person name="Neme R."/>
            <person name="Noguchi H."/>
            <person name="Minakuchi Y."/>
            <person name="Suzuki M."/>
            <person name="Kawai-Toyooka H."/>
            <person name="Smith D.R."/>
            <person name="Sparks H."/>
            <person name="Anderson J."/>
            <person name="Bakaric R."/>
            <person name="Luria V."/>
            <person name="Karger A."/>
            <person name="Kirschner M.W."/>
            <person name="Durand P.M."/>
            <person name="Michod R.E."/>
            <person name="Nozaki H."/>
            <person name="Olson B.J."/>
        </authorList>
    </citation>
    <scope>NUCLEOTIDE SEQUENCE [LARGE SCALE GENOMIC DNA]</scope>
    <source>
        <strain evidence="3">NIES-2863</strain>
    </source>
</reference>
<keyword evidence="3" id="KW-1185">Reference proteome</keyword>
<keyword evidence="1" id="KW-1133">Transmembrane helix</keyword>
<gene>
    <name evidence="2" type="ORF">GPECTOR_13g789</name>
</gene>
<dbReference type="Proteomes" id="UP000075714">
    <property type="component" value="Unassembled WGS sequence"/>
</dbReference>
<evidence type="ECO:0000313" key="3">
    <source>
        <dbReference type="Proteomes" id="UP000075714"/>
    </source>
</evidence>